<dbReference type="InterPro" id="IPR044944">
    <property type="entry name" value="NOS_dom_3"/>
</dbReference>
<dbReference type="CDD" id="cd00575">
    <property type="entry name" value="NOS_oxygenase"/>
    <property type="match status" value="1"/>
</dbReference>
<dbReference type="InterPro" id="IPR044943">
    <property type="entry name" value="NOS_dom_1"/>
</dbReference>
<dbReference type="GO" id="GO:0004517">
    <property type="term" value="F:nitric-oxide synthase activity"/>
    <property type="evidence" value="ECO:0007669"/>
    <property type="project" value="InterPro"/>
</dbReference>
<comment type="miscellaneous">
    <text evidence="11">This protein is similar to the oxygenase domain of eukaryotic nitric oxide synthases but lacks the reductase domain which, in eukaryotes, is responsible for transfer of electrons to the ferric heme during nitric oxide synthesis.</text>
</comment>
<dbReference type="Gene3D" id="3.90.1230.10">
    <property type="entry name" value="Nitric Oxide Synthase, Chain A, domain 3"/>
    <property type="match status" value="1"/>
</dbReference>
<dbReference type="Pfam" id="PF02898">
    <property type="entry name" value="NO_synthase"/>
    <property type="match status" value="1"/>
</dbReference>
<feature type="binding site" description="axial binding residue" evidence="12">
    <location>
        <position position="63"/>
    </location>
    <ligand>
        <name>heme</name>
        <dbReference type="ChEBI" id="CHEBI:30413"/>
    </ligand>
    <ligandPart>
        <name>Fe</name>
        <dbReference type="ChEBI" id="CHEBI:18248"/>
    </ligandPart>
</feature>
<dbReference type="Gene3D" id="3.90.440.10">
    <property type="entry name" value="Nitric Oxide Synthase,Heme Domain,Chain A domain 2"/>
    <property type="match status" value="1"/>
</dbReference>
<evidence type="ECO:0000256" key="8">
    <source>
        <dbReference type="ARBA" id="ARBA00023002"/>
    </source>
</evidence>
<evidence type="ECO:0000256" key="2">
    <source>
        <dbReference type="ARBA" id="ARBA00002642"/>
    </source>
</evidence>
<keyword evidence="8 11" id="KW-0560">Oxidoreductase</keyword>
<dbReference type="InterPro" id="IPR004030">
    <property type="entry name" value="NOS_N"/>
</dbReference>
<evidence type="ECO:0000256" key="4">
    <source>
        <dbReference type="ARBA" id="ARBA00012735"/>
    </source>
</evidence>
<evidence type="ECO:0000256" key="11">
    <source>
        <dbReference type="PIRNR" id="PIRNR037219"/>
    </source>
</evidence>
<dbReference type="InterPro" id="IPR044940">
    <property type="entry name" value="NOS_dom_2"/>
</dbReference>
<name>A0AAJ8LYZ8_9BACI</name>
<evidence type="ECO:0000256" key="6">
    <source>
        <dbReference type="ARBA" id="ARBA00022617"/>
    </source>
</evidence>
<evidence type="ECO:0000256" key="12">
    <source>
        <dbReference type="PIRSR" id="PIRSR037219-1"/>
    </source>
</evidence>
<keyword evidence="15" id="KW-1185">Reference proteome</keyword>
<dbReference type="GO" id="GO:0020037">
    <property type="term" value="F:heme binding"/>
    <property type="evidence" value="ECO:0007669"/>
    <property type="project" value="InterPro"/>
</dbReference>
<dbReference type="AlphaFoldDB" id="A0AAJ8LYZ8"/>
<dbReference type="PANTHER" id="PTHR43410">
    <property type="entry name" value="NITRIC OXIDE SYNTHASE OXYGENASE"/>
    <property type="match status" value="1"/>
</dbReference>
<evidence type="ECO:0000313" key="14">
    <source>
        <dbReference type="EMBL" id="WWD80979.1"/>
    </source>
</evidence>
<feature type="domain" description="Nitric oxide synthase (NOS)" evidence="13">
    <location>
        <begin position="2"/>
        <end position="356"/>
    </location>
</feature>
<protein>
    <recommendedName>
        <fullName evidence="5 11">Nitric oxide synthase oxygenase</fullName>
        <ecNumber evidence="4 11">1.14.14.47</ecNumber>
    </recommendedName>
</protein>
<dbReference type="Proteomes" id="UP000321816">
    <property type="component" value="Chromosome"/>
</dbReference>
<evidence type="ECO:0000256" key="7">
    <source>
        <dbReference type="ARBA" id="ARBA00022723"/>
    </source>
</evidence>
<dbReference type="KEGG" id="ahal:FTX54_005295"/>
<evidence type="ECO:0000256" key="10">
    <source>
        <dbReference type="ARBA" id="ARBA00048713"/>
    </source>
</evidence>
<dbReference type="PANTHER" id="PTHR43410:SF1">
    <property type="entry name" value="NITRIC OXIDE SYNTHASE"/>
    <property type="match status" value="1"/>
</dbReference>
<dbReference type="InterPro" id="IPR017142">
    <property type="entry name" value="Nitric_oxide_synthase_Oase-su"/>
</dbReference>
<comment type="cofactor">
    <cofactor evidence="1 11 12">
        <name>heme</name>
        <dbReference type="ChEBI" id="CHEBI:30413"/>
    </cofactor>
</comment>
<evidence type="ECO:0000313" key="15">
    <source>
        <dbReference type="Proteomes" id="UP000321816"/>
    </source>
</evidence>
<keyword evidence="9 11" id="KW-0408">Iron</keyword>
<dbReference type="GO" id="GO:0046872">
    <property type="term" value="F:metal ion binding"/>
    <property type="evidence" value="ECO:0007669"/>
    <property type="project" value="UniProtKB-KW"/>
</dbReference>
<proteinExistence type="inferred from homology"/>
<comment type="similarity">
    <text evidence="3 11">Belongs to the NOS family. Bacterial NOS oxygenase subfamily.</text>
</comment>
<evidence type="ECO:0000256" key="1">
    <source>
        <dbReference type="ARBA" id="ARBA00001971"/>
    </source>
</evidence>
<sequence length="374" mass="42758">MNQLEMKAASFIKQCYEELEDYEKGQRRMKEIYTEIAVSGTYEHTYEELAYGVRTAWRNSNKCVGRLFWESLHVFDARETKTFEEMADAARRHLQFAWNKGKIRPAVTIFPQRNAEEEDPFRFLNHQLVRYAGYESGVGDPASLELTKTAETLGWKGEGTDFDVLPLMLKNNRGEVSLFELDKNEDVQEIVFTHPEVEAFSSLGLKWYAIPVISDMELEIGGIIYGAAPFNGWYMGTEIGARNLADPFRYNKLKETAEVFGLDTQKAAGLWKDRALVELNRAVLHSFSEAEVSIVDHHTAAEQFRIFCEREKRSGREVTGEWTWLIPPLSPASVSIFHNEYDNTVKTPNFFYRNRKTGGCPFHASTGTGKASLN</sequence>
<dbReference type="InterPro" id="IPR036119">
    <property type="entry name" value="NOS_N_sf"/>
</dbReference>
<reference evidence="14 15" key="1">
    <citation type="submission" date="2024-01" db="EMBL/GenBank/DDBJ databases">
        <title>Complete Genome Sequence of Alkalicoccus halolimnae BZ-SZ-XJ29T, a Moderately Halophilic Bacterium Isolated from a Salt Lake.</title>
        <authorList>
            <person name="Zhao B."/>
        </authorList>
    </citation>
    <scope>NUCLEOTIDE SEQUENCE [LARGE SCALE GENOMIC DNA]</scope>
    <source>
        <strain evidence="14 15">BZ-SZ-XJ29</strain>
    </source>
</reference>
<dbReference type="GO" id="GO:0006809">
    <property type="term" value="P:nitric oxide biosynthetic process"/>
    <property type="evidence" value="ECO:0007669"/>
    <property type="project" value="InterPro"/>
</dbReference>
<comment type="catalytic activity">
    <reaction evidence="10">
        <text>3 reduced [flavodoxin] + 2 L-arginine + 4 O2 = 3 oxidized [flavodoxin] + 2 L-citrulline + 2 nitric oxide + 4 H2O + 5 H(+)</text>
        <dbReference type="Rhea" id="RHEA:52324"/>
        <dbReference type="Rhea" id="RHEA-COMP:10622"/>
        <dbReference type="Rhea" id="RHEA-COMP:10623"/>
        <dbReference type="ChEBI" id="CHEBI:15377"/>
        <dbReference type="ChEBI" id="CHEBI:15378"/>
        <dbReference type="ChEBI" id="CHEBI:15379"/>
        <dbReference type="ChEBI" id="CHEBI:16480"/>
        <dbReference type="ChEBI" id="CHEBI:32682"/>
        <dbReference type="ChEBI" id="CHEBI:57618"/>
        <dbReference type="ChEBI" id="CHEBI:57743"/>
        <dbReference type="ChEBI" id="CHEBI:58210"/>
        <dbReference type="EC" id="1.14.14.47"/>
    </reaction>
</comment>
<keyword evidence="6 11" id="KW-0349">Heme</keyword>
<evidence type="ECO:0000256" key="3">
    <source>
        <dbReference type="ARBA" id="ARBA00005411"/>
    </source>
</evidence>
<dbReference type="EC" id="1.14.14.47" evidence="4 11"/>
<accession>A0AAJ8LYZ8</accession>
<dbReference type="EMBL" id="CP144914">
    <property type="protein sequence ID" value="WWD80979.1"/>
    <property type="molecule type" value="Genomic_DNA"/>
</dbReference>
<comment type="function">
    <text evidence="2 11">Catalyzes the production of nitric oxide.</text>
</comment>
<evidence type="ECO:0000256" key="5">
    <source>
        <dbReference type="ARBA" id="ARBA00018859"/>
    </source>
</evidence>
<organism evidence="14 15">
    <name type="scientific">Alkalicoccus halolimnae</name>
    <dbReference type="NCBI Taxonomy" id="1667239"/>
    <lineage>
        <taxon>Bacteria</taxon>
        <taxon>Bacillati</taxon>
        <taxon>Bacillota</taxon>
        <taxon>Bacilli</taxon>
        <taxon>Bacillales</taxon>
        <taxon>Bacillaceae</taxon>
        <taxon>Alkalicoccus</taxon>
    </lineage>
</organism>
<comment type="subunit">
    <text evidence="11">Homodimer.</text>
</comment>
<evidence type="ECO:0000256" key="9">
    <source>
        <dbReference type="ARBA" id="ARBA00023004"/>
    </source>
</evidence>
<keyword evidence="7 11" id="KW-0479">Metal-binding</keyword>
<gene>
    <name evidence="14" type="ORF">FTX54_005295</name>
</gene>
<dbReference type="Gene3D" id="3.90.340.10">
    <property type="entry name" value="Nitric Oxide Synthase, Chain A, domain 1"/>
    <property type="match status" value="1"/>
</dbReference>
<dbReference type="PIRSF" id="PIRSF037219">
    <property type="entry name" value="NOS_oxygenase"/>
    <property type="match status" value="1"/>
</dbReference>
<evidence type="ECO:0000259" key="13">
    <source>
        <dbReference type="Pfam" id="PF02898"/>
    </source>
</evidence>
<dbReference type="InterPro" id="IPR050607">
    <property type="entry name" value="NOS"/>
</dbReference>
<dbReference type="SUPFAM" id="SSF56512">
    <property type="entry name" value="Nitric oxide (NO) synthase oxygenase domain"/>
    <property type="match status" value="1"/>
</dbReference>